<protein>
    <submittedName>
        <fullName evidence="2">TFR_dimer domain-containing protein</fullName>
    </submittedName>
</protein>
<keyword evidence="1" id="KW-1185">Reference proteome</keyword>
<name>A0A7E4V3Q8_PANRE</name>
<organism evidence="1 2">
    <name type="scientific">Panagrellus redivivus</name>
    <name type="common">Microworm</name>
    <dbReference type="NCBI Taxonomy" id="6233"/>
    <lineage>
        <taxon>Eukaryota</taxon>
        <taxon>Metazoa</taxon>
        <taxon>Ecdysozoa</taxon>
        <taxon>Nematoda</taxon>
        <taxon>Chromadorea</taxon>
        <taxon>Rhabditida</taxon>
        <taxon>Tylenchina</taxon>
        <taxon>Panagrolaimomorpha</taxon>
        <taxon>Panagrolaimoidea</taxon>
        <taxon>Panagrolaimidae</taxon>
        <taxon>Panagrellus</taxon>
    </lineage>
</organism>
<accession>A0A7E4V3Q8</accession>
<reference evidence="1" key="1">
    <citation type="journal article" date="2013" name="Genetics">
        <title>The draft genome and transcriptome of Panagrellus redivivus are shaped by the harsh demands of a free-living lifestyle.</title>
        <authorList>
            <person name="Srinivasan J."/>
            <person name="Dillman A.R."/>
            <person name="Macchietto M.G."/>
            <person name="Heikkinen L."/>
            <person name="Lakso M."/>
            <person name="Fracchia K.M."/>
            <person name="Antoshechkin I."/>
            <person name="Mortazavi A."/>
            <person name="Wong G."/>
            <person name="Sternberg P.W."/>
        </authorList>
    </citation>
    <scope>NUCLEOTIDE SEQUENCE [LARGE SCALE GENOMIC DNA]</scope>
    <source>
        <strain evidence="1">MT8872</strain>
    </source>
</reference>
<dbReference type="WBParaSite" id="Pan_g16188.t1">
    <property type="protein sequence ID" value="Pan_g16188.t1"/>
    <property type="gene ID" value="Pan_g16188"/>
</dbReference>
<sequence>MVTSFKDLNDRVKTLGYLTHTMFEKYRHFMDGLPGQRGWESSLFDGERELRQTVAYIKYLDMVLAHADEQR</sequence>
<proteinExistence type="predicted"/>
<evidence type="ECO:0000313" key="1">
    <source>
        <dbReference type="Proteomes" id="UP000492821"/>
    </source>
</evidence>
<dbReference type="AlphaFoldDB" id="A0A7E4V3Q8"/>
<evidence type="ECO:0000313" key="2">
    <source>
        <dbReference type="WBParaSite" id="Pan_g16188.t1"/>
    </source>
</evidence>
<reference evidence="2" key="2">
    <citation type="submission" date="2020-10" db="UniProtKB">
        <authorList>
            <consortium name="WormBaseParasite"/>
        </authorList>
    </citation>
    <scope>IDENTIFICATION</scope>
</reference>
<dbReference type="Proteomes" id="UP000492821">
    <property type="component" value="Unassembled WGS sequence"/>
</dbReference>